<dbReference type="PANTHER" id="PTHR43540:SF7">
    <property type="entry name" value="ISOCHORISMATASE FAMILY PROTEIN YECD"/>
    <property type="match status" value="1"/>
</dbReference>
<dbReference type="InterPro" id="IPR000868">
    <property type="entry name" value="Isochorismatase-like_dom"/>
</dbReference>
<dbReference type="Pfam" id="PF00857">
    <property type="entry name" value="Isochorismatase"/>
    <property type="match status" value="1"/>
</dbReference>
<dbReference type="CDD" id="cd00431">
    <property type="entry name" value="cysteine_hydrolases"/>
    <property type="match status" value="1"/>
</dbReference>
<evidence type="ECO:0000313" key="4">
    <source>
        <dbReference type="Proteomes" id="UP000477951"/>
    </source>
</evidence>
<sequence>MAISTLDQKTALLVIDLQKGILALPLVDPVVGVVQRADALVEAFHRRGLPVVFVTVAGGAPGRTEWGHGGGELPADFTQLAPELDFQPQDHSVTKRTWGAFTNTDLDDHLRAQGVTQVVIAGVATSMGVESTARHAHEHGFHVALAVDAMTDMNADAHFNSITRIFPGLGETGTTKEIVDLLERTGA</sequence>
<dbReference type="GO" id="GO:0016787">
    <property type="term" value="F:hydrolase activity"/>
    <property type="evidence" value="ECO:0007669"/>
    <property type="project" value="UniProtKB-KW"/>
</dbReference>
<gene>
    <name evidence="3" type="ORF">GOZ90_21585</name>
</gene>
<reference evidence="3 4" key="1">
    <citation type="submission" date="2019-12" db="EMBL/GenBank/DDBJ databases">
        <title>Whole-genome sequencing of Allorhizobium vitis.</title>
        <authorList>
            <person name="Gan H.M."/>
            <person name="Szegedi E."/>
            <person name="Burr T."/>
            <person name="Savka M.A."/>
        </authorList>
    </citation>
    <scope>NUCLEOTIDE SEQUENCE [LARGE SCALE GENOMIC DNA]</scope>
    <source>
        <strain evidence="3 4">CG516</strain>
    </source>
</reference>
<dbReference type="PANTHER" id="PTHR43540">
    <property type="entry name" value="PEROXYUREIDOACRYLATE/UREIDOACRYLATE AMIDOHYDROLASE-RELATED"/>
    <property type="match status" value="1"/>
</dbReference>
<proteinExistence type="predicted"/>
<dbReference type="EMBL" id="WPHR01000026">
    <property type="protein sequence ID" value="MUZ75285.1"/>
    <property type="molecule type" value="Genomic_DNA"/>
</dbReference>
<dbReference type="SUPFAM" id="SSF52499">
    <property type="entry name" value="Isochorismatase-like hydrolases"/>
    <property type="match status" value="1"/>
</dbReference>
<evidence type="ECO:0000259" key="2">
    <source>
        <dbReference type="Pfam" id="PF00857"/>
    </source>
</evidence>
<comment type="caution">
    <text evidence="3">The sequence shown here is derived from an EMBL/GenBank/DDBJ whole genome shotgun (WGS) entry which is preliminary data.</text>
</comment>
<accession>A0A6L6VKI0</accession>
<name>A0A6L6VKI0_AGRVI</name>
<evidence type="ECO:0000256" key="1">
    <source>
        <dbReference type="ARBA" id="ARBA00022801"/>
    </source>
</evidence>
<dbReference type="InterPro" id="IPR050272">
    <property type="entry name" value="Isochorismatase-like_hydrls"/>
</dbReference>
<dbReference type="Gene3D" id="3.40.50.850">
    <property type="entry name" value="Isochorismatase-like"/>
    <property type="match status" value="1"/>
</dbReference>
<keyword evidence="1" id="KW-0378">Hydrolase</keyword>
<organism evidence="3 4">
    <name type="scientific">Agrobacterium vitis</name>
    <name type="common">Rhizobium vitis</name>
    <dbReference type="NCBI Taxonomy" id="373"/>
    <lineage>
        <taxon>Bacteria</taxon>
        <taxon>Pseudomonadati</taxon>
        <taxon>Pseudomonadota</taxon>
        <taxon>Alphaproteobacteria</taxon>
        <taxon>Hyphomicrobiales</taxon>
        <taxon>Rhizobiaceae</taxon>
        <taxon>Rhizobium/Agrobacterium group</taxon>
        <taxon>Agrobacterium</taxon>
    </lineage>
</organism>
<protein>
    <submittedName>
        <fullName evidence="3">Isochorismatase family protein</fullName>
    </submittedName>
</protein>
<dbReference type="Proteomes" id="UP000477951">
    <property type="component" value="Unassembled WGS sequence"/>
</dbReference>
<evidence type="ECO:0000313" key="3">
    <source>
        <dbReference type="EMBL" id="MUZ75285.1"/>
    </source>
</evidence>
<dbReference type="InterPro" id="IPR036380">
    <property type="entry name" value="Isochorismatase-like_sf"/>
</dbReference>
<dbReference type="RefSeq" id="WP_156616028.1">
    <property type="nucleotide sequence ID" value="NZ_WPHR01000026.1"/>
</dbReference>
<feature type="domain" description="Isochorismatase-like" evidence="2">
    <location>
        <begin position="10"/>
        <end position="176"/>
    </location>
</feature>
<dbReference type="AlphaFoldDB" id="A0A6L6VKI0"/>